<dbReference type="Gene3D" id="1.20.1050.10">
    <property type="match status" value="1"/>
</dbReference>
<dbReference type="SFLD" id="SFLDS00019">
    <property type="entry name" value="Glutathione_Transferase_(cytos"/>
    <property type="match status" value="1"/>
</dbReference>
<dbReference type="InterPro" id="IPR004046">
    <property type="entry name" value="GST_C"/>
</dbReference>
<dbReference type="InterPro" id="IPR010987">
    <property type="entry name" value="Glutathione-S-Trfase_C-like"/>
</dbReference>
<evidence type="ECO:0000313" key="9">
    <source>
        <dbReference type="EMBL" id="QIC35751.1"/>
    </source>
</evidence>
<dbReference type="Gene3D" id="3.40.30.10">
    <property type="entry name" value="Glutaredoxin"/>
    <property type="match status" value="1"/>
</dbReference>
<comment type="similarity">
    <text evidence="2">Belongs to the GST superfamily. Theta family.</text>
</comment>
<dbReference type="Pfam" id="PF02798">
    <property type="entry name" value="GST_N"/>
    <property type="match status" value="1"/>
</dbReference>
<dbReference type="EMBL" id="MK432950">
    <property type="protein sequence ID" value="QEH04682.1"/>
    <property type="molecule type" value="mRNA"/>
</dbReference>
<comment type="subcellular location">
    <subcellularLocation>
        <location evidence="1">Cytoplasm</location>
    </subcellularLocation>
</comment>
<evidence type="ECO:0000256" key="3">
    <source>
        <dbReference type="ARBA" id="ARBA00022490"/>
    </source>
</evidence>
<dbReference type="CDD" id="cd03183">
    <property type="entry name" value="GST_C_Theta"/>
    <property type="match status" value="1"/>
</dbReference>
<feature type="domain" description="GST N-terminal" evidence="6">
    <location>
        <begin position="1"/>
        <end position="83"/>
    </location>
</feature>
<dbReference type="FunFam" id="1.20.1050.10:FF:000039">
    <property type="entry name" value="Glutathione S-transferase theta-1"/>
    <property type="match status" value="1"/>
</dbReference>
<dbReference type="SUPFAM" id="SSF47616">
    <property type="entry name" value="GST C-terminal domain-like"/>
    <property type="match status" value="1"/>
</dbReference>
<dbReference type="GO" id="GO:0006749">
    <property type="term" value="P:glutathione metabolic process"/>
    <property type="evidence" value="ECO:0007669"/>
    <property type="project" value="TreeGrafter"/>
</dbReference>
<evidence type="ECO:0000256" key="5">
    <source>
        <dbReference type="ARBA" id="ARBA00047960"/>
    </source>
</evidence>
<sequence length="228" mass="26850">MPLKLYYDLMSQPSRTLFILLKKVQCDFEPKYVDLRKAEHYSEEFTNQINRMQRVPVIDHNGFILSESVAIVRYLAQEKMIPESLYPSDSKLRARVDEYLEWQHVGLRWHCAMYFRVKSLEPALLGRQTDEKTLAGYKRRMLRALDDFDQKWLGIRNQFVVGDTLTVADLFAATELEQPRMAGYDPKEHYPAIATWAKKVQEHFNPYYDEAHVTVNKIATKQIQMAKL</sequence>
<evidence type="ECO:0000256" key="2">
    <source>
        <dbReference type="ARBA" id="ARBA00009899"/>
    </source>
</evidence>
<dbReference type="InterPro" id="IPR036249">
    <property type="entry name" value="Thioredoxin-like_sf"/>
</dbReference>
<keyword evidence="3" id="KW-0963">Cytoplasm</keyword>
<name>A0A5B9TM38_OSTFU</name>
<feature type="domain" description="GST C-terminal" evidence="7">
    <location>
        <begin position="89"/>
        <end position="222"/>
    </location>
</feature>
<dbReference type="InterPro" id="IPR036282">
    <property type="entry name" value="Glutathione-S-Trfase_C_sf"/>
</dbReference>
<evidence type="ECO:0000259" key="7">
    <source>
        <dbReference type="PROSITE" id="PS50405"/>
    </source>
</evidence>
<evidence type="ECO:0000256" key="1">
    <source>
        <dbReference type="ARBA" id="ARBA00004496"/>
    </source>
</evidence>
<dbReference type="InterPro" id="IPR040079">
    <property type="entry name" value="Glutathione_S-Trfase"/>
</dbReference>
<keyword evidence="4 8" id="KW-0808">Transferase</keyword>
<evidence type="ECO:0000256" key="4">
    <source>
        <dbReference type="ARBA" id="ARBA00022679"/>
    </source>
</evidence>
<dbReference type="PROSITE" id="PS50405">
    <property type="entry name" value="GST_CTER"/>
    <property type="match status" value="1"/>
</dbReference>
<proteinExistence type="evidence at transcript level"/>
<evidence type="ECO:0000313" key="8">
    <source>
        <dbReference type="EMBL" id="QEH04682.1"/>
    </source>
</evidence>
<dbReference type="CDD" id="cd03050">
    <property type="entry name" value="GST_N_Theta"/>
    <property type="match status" value="1"/>
</dbReference>
<dbReference type="SFLD" id="SFLDG01153">
    <property type="entry name" value="Main.4:_Theta-like"/>
    <property type="match status" value="1"/>
</dbReference>
<dbReference type="EMBL" id="MN122332">
    <property type="protein sequence ID" value="QIC35751.1"/>
    <property type="molecule type" value="mRNA"/>
</dbReference>
<dbReference type="GO" id="GO:0005737">
    <property type="term" value="C:cytoplasm"/>
    <property type="evidence" value="ECO:0007669"/>
    <property type="project" value="UniProtKB-SubCell"/>
</dbReference>
<dbReference type="GO" id="GO:0004364">
    <property type="term" value="F:glutathione transferase activity"/>
    <property type="evidence" value="ECO:0007669"/>
    <property type="project" value="UniProtKB-EC"/>
</dbReference>
<dbReference type="PROSITE" id="PS50404">
    <property type="entry name" value="GST_NTER"/>
    <property type="match status" value="1"/>
</dbReference>
<reference evidence="8" key="1">
    <citation type="submission" date="2019-01" db="EMBL/GenBank/DDBJ databases">
        <authorList>
            <person name="Xu L."/>
            <person name="Hu F."/>
            <person name="Hu B."/>
            <person name="Zhou Z."/>
        </authorList>
    </citation>
    <scope>NUCLEOTIDE SEQUENCE</scope>
</reference>
<comment type="catalytic activity">
    <reaction evidence="5">
        <text>RX + glutathione = an S-substituted glutathione + a halide anion + H(+)</text>
        <dbReference type="Rhea" id="RHEA:16437"/>
        <dbReference type="ChEBI" id="CHEBI:15378"/>
        <dbReference type="ChEBI" id="CHEBI:16042"/>
        <dbReference type="ChEBI" id="CHEBI:17792"/>
        <dbReference type="ChEBI" id="CHEBI:57925"/>
        <dbReference type="ChEBI" id="CHEBI:90779"/>
        <dbReference type="EC" id="2.5.1.18"/>
    </reaction>
</comment>
<dbReference type="InterPro" id="IPR004045">
    <property type="entry name" value="Glutathione_S-Trfase_N"/>
</dbReference>
<evidence type="ECO:0000259" key="6">
    <source>
        <dbReference type="PROSITE" id="PS50404"/>
    </source>
</evidence>
<dbReference type="InterPro" id="IPR051369">
    <property type="entry name" value="GST_Theta"/>
</dbReference>
<dbReference type="InterPro" id="IPR040075">
    <property type="entry name" value="GST_N_Theta"/>
</dbReference>
<dbReference type="PANTHER" id="PTHR43917">
    <property type="match status" value="1"/>
</dbReference>
<organism evidence="8">
    <name type="scientific">Ostrinia furnacalis</name>
    <name type="common">Asian corn borer</name>
    <dbReference type="NCBI Taxonomy" id="93504"/>
    <lineage>
        <taxon>Eukaryota</taxon>
        <taxon>Metazoa</taxon>
        <taxon>Ecdysozoa</taxon>
        <taxon>Arthropoda</taxon>
        <taxon>Hexapoda</taxon>
        <taxon>Insecta</taxon>
        <taxon>Pterygota</taxon>
        <taxon>Neoptera</taxon>
        <taxon>Endopterygota</taxon>
        <taxon>Lepidoptera</taxon>
        <taxon>Glossata</taxon>
        <taxon>Ditrysia</taxon>
        <taxon>Pyraloidea</taxon>
        <taxon>Crambidae</taxon>
        <taxon>Pyraustinae</taxon>
        <taxon>Ostrinia</taxon>
    </lineage>
</organism>
<dbReference type="SFLD" id="SFLDG00358">
    <property type="entry name" value="Main_(cytGST)"/>
    <property type="match status" value="1"/>
</dbReference>
<accession>A0A5B9TM38</accession>
<dbReference type="SUPFAM" id="SSF52833">
    <property type="entry name" value="Thioredoxin-like"/>
    <property type="match status" value="1"/>
</dbReference>
<dbReference type="Pfam" id="PF00043">
    <property type="entry name" value="GST_C"/>
    <property type="match status" value="1"/>
</dbReference>
<dbReference type="PANTHER" id="PTHR43917:SF8">
    <property type="entry name" value="GH16740P-RELATED"/>
    <property type="match status" value="1"/>
</dbReference>
<reference evidence="9" key="2">
    <citation type="submission" date="2019-06" db="EMBL/GenBank/DDBJ databases">
        <title>Cloning of cDNAs encoding glutathione S-transferases in the antennae of Ostrinia furnacalis.</title>
        <authorList>
            <person name="Liu S."/>
        </authorList>
    </citation>
    <scope>NUCLEOTIDE SEQUENCE</scope>
    <source>
        <strain evidence="9">HF</strain>
    </source>
</reference>
<dbReference type="InterPro" id="IPR040077">
    <property type="entry name" value="GST_C_Theta"/>
</dbReference>
<protein>
    <submittedName>
        <fullName evidence="8">Glutathione S-transferase theta</fullName>
    </submittedName>
</protein>
<dbReference type="AlphaFoldDB" id="A0A5B9TM38"/>